<sequence>MSSPNSLKAVGKRFSRSCFDPTPIPDISCEELNTLSPEHRRLAAADAQKEDWQKWGAYVSERQWGTCREDYAGHGNSWIYLPFEAAHYVAYRWGEDGLAGWCDRAQNLCLGLALWNGKDPILKERLFGLNNPQGNHGEDVKELYYYLDATPTHSYMKMLYKYPQAVALYELLDTGIFDDNRYFDVFVAPDPHVDGEAVI</sequence>
<gene>
    <name evidence="1" type="ORF">PGLA1383_LOCUS40843</name>
</gene>
<evidence type="ECO:0000313" key="2">
    <source>
        <dbReference type="Proteomes" id="UP000654075"/>
    </source>
</evidence>
<accession>A0A813GEZ1</accession>
<organism evidence="1 2">
    <name type="scientific">Polarella glacialis</name>
    <name type="common">Dinoflagellate</name>
    <dbReference type="NCBI Taxonomy" id="89957"/>
    <lineage>
        <taxon>Eukaryota</taxon>
        <taxon>Sar</taxon>
        <taxon>Alveolata</taxon>
        <taxon>Dinophyceae</taxon>
        <taxon>Suessiales</taxon>
        <taxon>Suessiaceae</taxon>
        <taxon>Polarella</taxon>
    </lineage>
</organism>
<proteinExistence type="predicted"/>
<reference evidence="1" key="1">
    <citation type="submission" date="2021-02" db="EMBL/GenBank/DDBJ databases">
        <authorList>
            <person name="Dougan E. K."/>
            <person name="Rhodes N."/>
            <person name="Thang M."/>
            <person name="Chan C."/>
        </authorList>
    </citation>
    <scope>NUCLEOTIDE SEQUENCE</scope>
</reference>
<dbReference type="OrthoDB" id="14419at2759"/>
<comment type="caution">
    <text evidence="1">The sequence shown here is derived from an EMBL/GenBank/DDBJ whole genome shotgun (WGS) entry which is preliminary data.</text>
</comment>
<dbReference type="AlphaFoldDB" id="A0A813GEZ1"/>
<evidence type="ECO:0008006" key="3">
    <source>
        <dbReference type="Google" id="ProtNLM"/>
    </source>
</evidence>
<keyword evidence="2" id="KW-1185">Reference proteome</keyword>
<protein>
    <recommendedName>
        <fullName evidence="3">Glucosidase</fullName>
    </recommendedName>
</protein>
<dbReference type="Proteomes" id="UP000654075">
    <property type="component" value="Unassembled WGS sequence"/>
</dbReference>
<dbReference type="EMBL" id="CAJNNV010028197">
    <property type="protein sequence ID" value="CAE8623603.1"/>
    <property type="molecule type" value="Genomic_DNA"/>
</dbReference>
<name>A0A813GEZ1_POLGL</name>
<evidence type="ECO:0000313" key="1">
    <source>
        <dbReference type="EMBL" id="CAE8623603.1"/>
    </source>
</evidence>